<dbReference type="InterPro" id="IPR050076">
    <property type="entry name" value="ArchSynthase1/Queuine_TRR"/>
</dbReference>
<dbReference type="PANTHER" id="PTHR46499:SF1">
    <property type="entry name" value="QUEUINE TRNA-RIBOSYLTRANSFERASE"/>
    <property type="match status" value="1"/>
</dbReference>
<comment type="function">
    <text evidence="7">Catalyzes the base-exchange of a guanine (G) residue with the queuine precursor 7-aminomethyl-7-deazaguanine (PreQ1) at position 34 (anticodon wobble position) in tRNAs with GU(N) anticodons (tRNA-Asp, -Asn, -His and -Tyr). Catalysis occurs through a double-displacement mechanism. The nucleophile active site attacks the C1' of nucleotide 34 to detach the guanine base from the RNA, forming a covalent enzyme-RNA intermediate. The proton acceptor active site deprotonates the incoming PreQ1, allowing a nucleophilic attack on the C1' of the ribose to form the product. After dissociation, two additional enzymatic reactions on the tRNA convert PreQ1 to queuine (Q), resulting in the hypermodified nucleoside queuosine (7-(((4,5-cis-dihydroxy-2-cyclopenten-1-yl)amino)methyl)-7-deazaguanosine).</text>
</comment>
<evidence type="ECO:0000256" key="4">
    <source>
        <dbReference type="ARBA" id="ARBA00022694"/>
    </source>
</evidence>
<dbReference type="GO" id="GO:0008616">
    <property type="term" value="P:tRNA queuosine(34) biosynthetic process"/>
    <property type="evidence" value="ECO:0007669"/>
    <property type="project" value="UniProtKB-UniRule"/>
</dbReference>
<organism evidence="9 10">
    <name type="scientific">Candidatus Fokinia solitaria</name>
    <dbReference type="NCBI Taxonomy" id="1802984"/>
    <lineage>
        <taxon>Bacteria</taxon>
        <taxon>Pseudomonadati</taxon>
        <taxon>Pseudomonadota</taxon>
        <taxon>Alphaproteobacteria</taxon>
        <taxon>Rickettsiales</taxon>
        <taxon>Candidatus Midichloriaceae</taxon>
        <taxon>Candidatus Fokinia</taxon>
    </lineage>
</organism>
<comment type="pathway">
    <text evidence="1 7">tRNA modification; tRNA-queuosine biosynthesis.</text>
</comment>
<dbReference type="HAMAP" id="MF_00168">
    <property type="entry name" value="Q_tRNA_Tgt"/>
    <property type="match status" value="1"/>
</dbReference>
<comment type="catalytic activity">
    <reaction evidence="6 7">
        <text>7-aminomethyl-7-carbaguanine + guanosine(34) in tRNA = 7-aminomethyl-7-carbaguanosine(34) in tRNA + guanine</text>
        <dbReference type="Rhea" id="RHEA:24104"/>
        <dbReference type="Rhea" id="RHEA-COMP:10341"/>
        <dbReference type="Rhea" id="RHEA-COMP:10342"/>
        <dbReference type="ChEBI" id="CHEBI:16235"/>
        <dbReference type="ChEBI" id="CHEBI:58703"/>
        <dbReference type="ChEBI" id="CHEBI:74269"/>
        <dbReference type="ChEBI" id="CHEBI:82833"/>
        <dbReference type="EC" id="2.4.2.29"/>
    </reaction>
</comment>
<evidence type="ECO:0000256" key="2">
    <source>
        <dbReference type="ARBA" id="ARBA00022676"/>
    </source>
</evidence>
<comment type="cofactor">
    <cofactor evidence="7">
        <name>Zn(2+)</name>
        <dbReference type="ChEBI" id="CHEBI:29105"/>
    </cofactor>
    <text evidence="7">Binds 1 zinc ion per subunit.</text>
</comment>
<dbReference type="GO" id="GO:0005737">
    <property type="term" value="C:cytoplasm"/>
    <property type="evidence" value="ECO:0007669"/>
    <property type="project" value="TreeGrafter"/>
</dbReference>
<dbReference type="NCBIfam" id="TIGR00430">
    <property type="entry name" value="Q_tRNA_tgt"/>
    <property type="match status" value="1"/>
</dbReference>
<evidence type="ECO:0000256" key="3">
    <source>
        <dbReference type="ARBA" id="ARBA00022679"/>
    </source>
</evidence>
<keyword evidence="2 7" id="KW-0328">Glycosyltransferase</keyword>
<evidence type="ECO:0000256" key="5">
    <source>
        <dbReference type="ARBA" id="ARBA00022785"/>
    </source>
</evidence>
<dbReference type="PANTHER" id="PTHR46499">
    <property type="entry name" value="QUEUINE TRNA-RIBOSYLTRANSFERASE"/>
    <property type="match status" value="1"/>
</dbReference>
<accession>A0A2U8BRE9</accession>
<feature type="binding site" evidence="7">
    <location>
        <position position="328"/>
    </location>
    <ligand>
        <name>Zn(2+)</name>
        <dbReference type="ChEBI" id="CHEBI:29105"/>
    </ligand>
</feature>
<gene>
    <name evidence="7" type="primary">tgt</name>
    <name evidence="9" type="ORF">Fsol_00117</name>
</gene>
<evidence type="ECO:0000256" key="6">
    <source>
        <dbReference type="ARBA" id="ARBA00050112"/>
    </source>
</evidence>
<dbReference type="AlphaFoldDB" id="A0A2U8BRE9"/>
<feature type="binding site" evidence="7">
    <location>
        <position position="354"/>
    </location>
    <ligand>
        <name>Zn(2+)</name>
        <dbReference type="ChEBI" id="CHEBI:29105"/>
    </ligand>
</feature>
<feature type="binding site" evidence="7">
    <location>
        <position position="235"/>
    </location>
    <ligand>
        <name>substrate</name>
    </ligand>
</feature>
<evidence type="ECO:0000259" key="8">
    <source>
        <dbReference type="Pfam" id="PF01702"/>
    </source>
</evidence>
<feature type="binding site" evidence="7">
    <location>
        <position position="165"/>
    </location>
    <ligand>
        <name>substrate</name>
    </ligand>
</feature>
<proteinExistence type="inferred from homology"/>
<dbReference type="InterPro" id="IPR002616">
    <property type="entry name" value="tRNA_ribo_trans-like"/>
</dbReference>
<feature type="binding site" evidence="7">
    <location>
        <position position="208"/>
    </location>
    <ligand>
        <name>substrate</name>
    </ligand>
</feature>
<evidence type="ECO:0000256" key="1">
    <source>
        <dbReference type="ARBA" id="ARBA00004691"/>
    </source>
</evidence>
<feature type="active site" description="Proton acceptor" evidence="7">
    <location>
        <position position="111"/>
    </location>
</feature>
<dbReference type="GO" id="GO:0046872">
    <property type="term" value="F:metal ion binding"/>
    <property type="evidence" value="ECO:0007669"/>
    <property type="project" value="UniProtKB-KW"/>
</dbReference>
<feature type="region of interest" description="RNA binding" evidence="7">
    <location>
        <begin position="266"/>
        <end position="272"/>
    </location>
</feature>
<dbReference type="KEGG" id="fso:Fsol_00117"/>
<comment type="caution">
    <text evidence="7">Lacks conserved residue(s) required for the propagation of feature annotation.</text>
</comment>
<evidence type="ECO:0000313" key="10">
    <source>
        <dbReference type="Proteomes" id="UP000244519"/>
    </source>
</evidence>
<keyword evidence="10" id="KW-1185">Reference proteome</keyword>
<dbReference type="UniPathway" id="UPA00392"/>
<feature type="domain" description="tRNA-guanine(15) transglycosylase-like" evidence="8">
    <location>
        <begin position="33"/>
        <end position="372"/>
    </location>
</feature>
<feature type="binding site" evidence="7">
    <location>
        <begin position="111"/>
        <end position="115"/>
    </location>
    <ligand>
        <name>substrate</name>
    </ligand>
</feature>
<dbReference type="Pfam" id="PF01702">
    <property type="entry name" value="TGT"/>
    <property type="match status" value="1"/>
</dbReference>
<dbReference type="Proteomes" id="UP000244519">
    <property type="component" value="Chromosome"/>
</dbReference>
<keyword evidence="4 7" id="KW-0819">tRNA processing</keyword>
<comment type="similarity">
    <text evidence="7">Belongs to the queuine tRNA-ribosyltransferase family.</text>
</comment>
<keyword evidence="7" id="KW-0479">Metal-binding</keyword>
<feature type="active site" description="Nucleophile" evidence="7">
    <location>
        <position position="285"/>
    </location>
</feature>
<dbReference type="Gene3D" id="3.20.20.105">
    <property type="entry name" value="Queuine tRNA-ribosyltransferase-like"/>
    <property type="match status" value="1"/>
</dbReference>
<keyword evidence="5 7" id="KW-0671">Queuosine biosynthesis</keyword>
<feature type="binding site" evidence="7">
    <location>
        <position position="325"/>
    </location>
    <ligand>
        <name>Zn(2+)</name>
        <dbReference type="ChEBI" id="CHEBI:29105"/>
    </ligand>
</feature>
<sequence length="373" mass="41612">MLNFSVFHKKESNASSQRILKMNGEAVSLKKGKARVGRIETAHGIIETPCFMPVGTKGTVKGLKKEDIEATGAQIILANTYHMMLQPSAERVQQFGGLHKFMNWNKPILTDSGGFQIMSLSGLCKLTDDAAIFRSHIDGAMHVLTPSRSIEIQHMLGSNITMVLDQCIHNPAAHKVAEAAMYRSTRWAELSKNSYKPRKGYGIFGIVQGGLYEDLRRESAKHLVDMEFDGYAIGGLAVGESQNEMFSVLDYITECLPENKPRYLMGVGTPSDIIGAVERGVDMFDCVMPSRCGRNGRAFTSAGQLNIRNAKYASDCNNLDSECDCYTCMHYTNGYLHHLFKAKEMLGGILLTIHNLHYYNSLMSIIREHIRNW</sequence>
<dbReference type="GO" id="GO:0008479">
    <property type="term" value="F:tRNA-guanosine(34) queuine transglycosylase activity"/>
    <property type="evidence" value="ECO:0007669"/>
    <property type="project" value="UniProtKB-UniRule"/>
</dbReference>
<evidence type="ECO:0000256" key="7">
    <source>
        <dbReference type="HAMAP-Rule" id="MF_00168"/>
    </source>
</evidence>
<feature type="binding site" evidence="7">
    <location>
        <position position="323"/>
    </location>
    <ligand>
        <name>Zn(2+)</name>
        <dbReference type="ChEBI" id="CHEBI:29105"/>
    </ligand>
</feature>
<keyword evidence="7" id="KW-0862">Zinc</keyword>
<dbReference type="InterPro" id="IPR004803">
    <property type="entry name" value="TGT"/>
</dbReference>
<dbReference type="EC" id="2.4.2.29" evidence="7"/>
<reference evidence="9 10" key="1">
    <citation type="journal article" date="2018" name="Genome Biol. Evol.">
        <title>The Genome Sequence of "Candidatus Fokinia solitaria": Insights on Reductive Evolution in Rickettsiales.</title>
        <authorList>
            <person name="Floriano A.M."/>
            <person name="Castelli M."/>
            <person name="Krenek S."/>
            <person name="Berendonk T.U."/>
            <person name="Bazzocchi C."/>
            <person name="Petroni G."/>
            <person name="Sassera D."/>
        </authorList>
    </citation>
    <scope>NUCLEOTIDE SEQUENCE [LARGE SCALE GENOMIC DNA]</scope>
    <source>
        <strain evidence="9">Rio ETE_ALG 3VII</strain>
    </source>
</reference>
<dbReference type="NCBIfam" id="TIGR00449">
    <property type="entry name" value="tgt_general"/>
    <property type="match status" value="1"/>
</dbReference>
<dbReference type="InterPro" id="IPR036511">
    <property type="entry name" value="TGT-like_sf"/>
</dbReference>
<keyword evidence="3 7" id="KW-0808">Transferase</keyword>
<dbReference type="EMBL" id="CP025989">
    <property type="protein sequence ID" value="AWD32926.1"/>
    <property type="molecule type" value="Genomic_DNA"/>
</dbReference>
<protein>
    <recommendedName>
        <fullName evidence="7">Queuine tRNA-ribosyltransferase</fullName>
        <ecNumber evidence="7">2.4.2.29</ecNumber>
    </recommendedName>
    <alternativeName>
        <fullName evidence="7">Guanine insertion enzyme</fullName>
    </alternativeName>
    <alternativeName>
        <fullName evidence="7">tRNA-guanine transglycosylase</fullName>
    </alternativeName>
</protein>
<name>A0A2U8BRE9_9RICK</name>
<dbReference type="FunFam" id="3.20.20.105:FF:000001">
    <property type="entry name" value="Queuine tRNA-ribosyltransferase"/>
    <property type="match status" value="1"/>
</dbReference>
<dbReference type="SUPFAM" id="SSF51713">
    <property type="entry name" value="tRNA-guanine transglycosylase"/>
    <property type="match status" value="1"/>
</dbReference>
<comment type="subunit">
    <text evidence="7">Homodimer. Within each dimer, one monomer is responsible for RNA recognition and catalysis, while the other monomer binds to the replacement base PreQ1.</text>
</comment>
<evidence type="ECO:0000313" key="9">
    <source>
        <dbReference type="EMBL" id="AWD32926.1"/>
    </source>
</evidence>